<feature type="region of interest" description="Disordered" evidence="12">
    <location>
        <begin position="411"/>
        <end position="448"/>
    </location>
</feature>
<dbReference type="GO" id="GO:0005524">
    <property type="term" value="F:ATP binding"/>
    <property type="evidence" value="ECO:0007669"/>
    <property type="project" value="UniProtKB-UniRule"/>
</dbReference>
<dbReference type="Gene3D" id="1.10.510.10">
    <property type="entry name" value="Transferase(Phosphotransferase) domain 1"/>
    <property type="match status" value="1"/>
</dbReference>
<evidence type="ECO:0000313" key="14">
    <source>
        <dbReference type="EMBL" id="KAL3645196.1"/>
    </source>
</evidence>
<evidence type="ECO:0000256" key="10">
    <source>
        <dbReference type="PROSITE-ProRule" id="PRU10141"/>
    </source>
</evidence>
<organism evidence="14 15">
    <name type="scientific">Castilleja foliolosa</name>
    <dbReference type="NCBI Taxonomy" id="1961234"/>
    <lineage>
        <taxon>Eukaryota</taxon>
        <taxon>Viridiplantae</taxon>
        <taxon>Streptophyta</taxon>
        <taxon>Embryophyta</taxon>
        <taxon>Tracheophyta</taxon>
        <taxon>Spermatophyta</taxon>
        <taxon>Magnoliopsida</taxon>
        <taxon>eudicotyledons</taxon>
        <taxon>Gunneridae</taxon>
        <taxon>Pentapetalae</taxon>
        <taxon>asterids</taxon>
        <taxon>lamiids</taxon>
        <taxon>Lamiales</taxon>
        <taxon>Orobanchaceae</taxon>
        <taxon>Pedicularideae</taxon>
        <taxon>Castillejinae</taxon>
        <taxon>Castilleja</taxon>
    </lineage>
</organism>
<protein>
    <recommendedName>
        <fullName evidence="2">cyclin-dependent kinase</fullName>
        <ecNumber evidence="2">2.7.11.22</ecNumber>
    </recommendedName>
</protein>
<dbReference type="PROSITE" id="PS50011">
    <property type="entry name" value="PROTEIN_KINASE_DOM"/>
    <property type="match status" value="1"/>
</dbReference>
<evidence type="ECO:0000256" key="1">
    <source>
        <dbReference type="ARBA" id="ARBA00006485"/>
    </source>
</evidence>
<dbReference type="AlphaFoldDB" id="A0ABD3DTW8"/>
<dbReference type="Proteomes" id="UP001632038">
    <property type="component" value="Unassembled WGS sequence"/>
</dbReference>
<dbReference type="Gene3D" id="3.30.200.20">
    <property type="entry name" value="Phosphorylase Kinase, domain 1"/>
    <property type="match status" value="1"/>
</dbReference>
<reference evidence="15" key="1">
    <citation type="journal article" date="2024" name="IScience">
        <title>Strigolactones Initiate the Formation of Haustorium-like Structures in Castilleja.</title>
        <authorList>
            <person name="Buerger M."/>
            <person name="Peterson D."/>
            <person name="Chory J."/>
        </authorList>
    </citation>
    <scope>NUCLEOTIDE SEQUENCE [LARGE SCALE GENOMIC DNA]</scope>
</reference>
<evidence type="ECO:0000256" key="7">
    <source>
        <dbReference type="ARBA" id="ARBA00022840"/>
    </source>
</evidence>
<dbReference type="GO" id="GO:0004693">
    <property type="term" value="F:cyclin-dependent protein serine/threonine kinase activity"/>
    <property type="evidence" value="ECO:0007669"/>
    <property type="project" value="UniProtKB-EC"/>
</dbReference>
<dbReference type="EMBL" id="JAVIJP010000013">
    <property type="protein sequence ID" value="KAL3645196.1"/>
    <property type="molecule type" value="Genomic_DNA"/>
</dbReference>
<evidence type="ECO:0000256" key="5">
    <source>
        <dbReference type="ARBA" id="ARBA00022741"/>
    </source>
</evidence>
<dbReference type="InterPro" id="IPR011009">
    <property type="entry name" value="Kinase-like_dom_sf"/>
</dbReference>
<dbReference type="PANTHER" id="PTHR24056:SF171">
    <property type="entry name" value="CYCLIN-DEPENDENT KINASE 20"/>
    <property type="match status" value="1"/>
</dbReference>
<evidence type="ECO:0000256" key="8">
    <source>
        <dbReference type="ARBA" id="ARBA00047811"/>
    </source>
</evidence>
<evidence type="ECO:0000256" key="3">
    <source>
        <dbReference type="ARBA" id="ARBA00022527"/>
    </source>
</evidence>
<dbReference type="SMART" id="SM00220">
    <property type="entry name" value="S_TKc"/>
    <property type="match status" value="1"/>
</dbReference>
<evidence type="ECO:0000259" key="13">
    <source>
        <dbReference type="PROSITE" id="PS50011"/>
    </source>
</evidence>
<dbReference type="PROSITE" id="PS00107">
    <property type="entry name" value="PROTEIN_KINASE_ATP"/>
    <property type="match status" value="1"/>
</dbReference>
<feature type="domain" description="Protein kinase" evidence="13">
    <location>
        <begin position="27"/>
        <end position="401"/>
    </location>
</feature>
<dbReference type="InterPro" id="IPR050108">
    <property type="entry name" value="CDK"/>
</dbReference>
<keyword evidence="5 10" id="KW-0547">Nucleotide-binding</keyword>
<dbReference type="InterPro" id="IPR000719">
    <property type="entry name" value="Prot_kinase_dom"/>
</dbReference>
<evidence type="ECO:0000256" key="11">
    <source>
        <dbReference type="RuleBase" id="RU000304"/>
    </source>
</evidence>
<dbReference type="PANTHER" id="PTHR24056">
    <property type="entry name" value="CELL DIVISION PROTEIN KINASE"/>
    <property type="match status" value="1"/>
</dbReference>
<keyword evidence="15" id="KW-1185">Reference proteome</keyword>
<evidence type="ECO:0000256" key="9">
    <source>
        <dbReference type="ARBA" id="ARBA00048367"/>
    </source>
</evidence>
<feature type="binding site" evidence="10">
    <location>
        <position position="56"/>
    </location>
    <ligand>
        <name>ATP</name>
        <dbReference type="ChEBI" id="CHEBI:30616"/>
    </ligand>
</feature>
<accession>A0ABD3DTW8</accession>
<keyword evidence="7 10" id="KW-0067">ATP-binding</keyword>
<evidence type="ECO:0000256" key="6">
    <source>
        <dbReference type="ARBA" id="ARBA00022777"/>
    </source>
</evidence>
<dbReference type="SUPFAM" id="SSF56112">
    <property type="entry name" value="Protein kinase-like (PK-like)"/>
    <property type="match status" value="1"/>
</dbReference>
<evidence type="ECO:0000256" key="12">
    <source>
        <dbReference type="SAM" id="MobiDB-lite"/>
    </source>
</evidence>
<evidence type="ECO:0000313" key="15">
    <source>
        <dbReference type="Proteomes" id="UP001632038"/>
    </source>
</evidence>
<keyword evidence="4 14" id="KW-0808">Transferase</keyword>
<dbReference type="EC" id="2.7.11.22" evidence="2"/>
<name>A0ABD3DTW8_9LAMI</name>
<comment type="catalytic activity">
    <reaction evidence="9">
        <text>L-seryl-[protein] + ATP = O-phospho-L-seryl-[protein] + ADP + H(+)</text>
        <dbReference type="Rhea" id="RHEA:17989"/>
        <dbReference type="Rhea" id="RHEA-COMP:9863"/>
        <dbReference type="Rhea" id="RHEA-COMP:11604"/>
        <dbReference type="ChEBI" id="CHEBI:15378"/>
        <dbReference type="ChEBI" id="CHEBI:29999"/>
        <dbReference type="ChEBI" id="CHEBI:30616"/>
        <dbReference type="ChEBI" id="CHEBI:83421"/>
        <dbReference type="ChEBI" id="CHEBI:456216"/>
        <dbReference type="EC" id="2.7.11.22"/>
    </reaction>
</comment>
<comment type="catalytic activity">
    <reaction evidence="8">
        <text>L-threonyl-[protein] + ATP = O-phospho-L-threonyl-[protein] + ADP + H(+)</text>
        <dbReference type="Rhea" id="RHEA:46608"/>
        <dbReference type="Rhea" id="RHEA-COMP:11060"/>
        <dbReference type="Rhea" id="RHEA-COMP:11605"/>
        <dbReference type="ChEBI" id="CHEBI:15378"/>
        <dbReference type="ChEBI" id="CHEBI:30013"/>
        <dbReference type="ChEBI" id="CHEBI:30616"/>
        <dbReference type="ChEBI" id="CHEBI:61977"/>
        <dbReference type="ChEBI" id="CHEBI:456216"/>
        <dbReference type="EC" id="2.7.11.22"/>
    </reaction>
</comment>
<sequence>MEQAPPPPPSSSKSWSIHTRVEITSKYEVLERVGSGAYSDVYRARRRSDSLAVALKEIHDYQSASREIEALQTLQSCPNVVVLHEYFLSEDDDAVLVLEYLPTDLASVIKAAKKEWDDGISVGEVKRWMVQILRGVDACHRNSIVHRDLKPSNLLISADGVLKIADFGQARILLAPGFVADDAYNQFPEHTSSTQATLDQPPEVTPTLEGIQEHSKLPSEKCAMEPNVSDIDEESMSRDGFASYLATCATSDVEDPFQHSYSYDVDDGNGLLTSCVGTRWFRAPELLFGSTSYGLEIDLWSLGCIFAELLSLEPIFPGKSDIDQLGRIFSILGNMTGDNWPGCEQLPDYKILSFGRVENPTGLEACLKNRSPDEVLVVRKLLTFDPPSRATPMELLNDKYFNEEPLPVPLSELRVPSKSGHDDDSSVEWNDNRGFGSDSDFDDFGSSHITATENGFSMQFS</sequence>
<dbReference type="InterPro" id="IPR017441">
    <property type="entry name" value="Protein_kinase_ATP_BS"/>
</dbReference>
<dbReference type="Pfam" id="PF00069">
    <property type="entry name" value="Pkinase"/>
    <property type="match status" value="2"/>
</dbReference>
<dbReference type="PROSITE" id="PS00108">
    <property type="entry name" value="PROTEIN_KINASE_ST"/>
    <property type="match status" value="1"/>
</dbReference>
<dbReference type="InterPro" id="IPR008271">
    <property type="entry name" value="Ser/Thr_kinase_AS"/>
</dbReference>
<dbReference type="FunFam" id="3.30.200.20:FF:000664">
    <property type="entry name" value="Cyclin-dependent kinase F-1"/>
    <property type="match status" value="1"/>
</dbReference>
<proteinExistence type="inferred from homology"/>
<evidence type="ECO:0000256" key="2">
    <source>
        <dbReference type="ARBA" id="ARBA00012425"/>
    </source>
</evidence>
<comment type="caution">
    <text evidence="14">The sequence shown here is derived from an EMBL/GenBank/DDBJ whole genome shotgun (WGS) entry which is preliminary data.</text>
</comment>
<keyword evidence="3 11" id="KW-0723">Serine/threonine-protein kinase</keyword>
<comment type="similarity">
    <text evidence="1">Belongs to the protein kinase superfamily. CMGC Ser/Thr protein kinase family. CDC2/CDKX subfamily.</text>
</comment>
<evidence type="ECO:0000256" key="4">
    <source>
        <dbReference type="ARBA" id="ARBA00022679"/>
    </source>
</evidence>
<keyword evidence="6 14" id="KW-0418">Kinase</keyword>
<gene>
    <name evidence="14" type="primary">CAK1AT_3</name>
    <name evidence="14" type="ORF">CASFOL_010376</name>
</gene>